<gene>
    <name evidence="1" type="ORF">NEA10_12390</name>
</gene>
<name>A0ABY5ALG5_9CYAN</name>
<dbReference type="EMBL" id="CP098611">
    <property type="protein sequence ID" value="USR89677.1"/>
    <property type="molecule type" value="Genomic_DNA"/>
</dbReference>
<keyword evidence="2" id="KW-1185">Reference proteome</keyword>
<evidence type="ECO:0000313" key="1">
    <source>
        <dbReference type="EMBL" id="USR89677.1"/>
    </source>
</evidence>
<reference evidence="1" key="1">
    <citation type="submission" date="2022-06" db="EMBL/GenBank/DDBJ databases">
        <title>Genome sequence of Phormidium yuhuli AB48 isolated from an industrial photobioreactor environment.</title>
        <authorList>
            <person name="Qiu Y."/>
            <person name="Noonan A.J.C."/>
            <person name="Dofher K."/>
            <person name="Koch M."/>
            <person name="Kieft B."/>
            <person name="Lin X."/>
            <person name="Ziels R.M."/>
            <person name="Hallam S.J."/>
        </authorList>
    </citation>
    <scope>NUCLEOTIDE SEQUENCE</scope>
    <source>
        <strain evidence="1">AB48</strain>
    </source>
</reference>
<sequence>MDDWLTEWVNTLEKTMTEAVIQTAESIEAWTDNVVDHLDQQLEEAVLWSQERSDEVYQQLREVFPLDELSQDIDRTFDDWLEGLEFLLFDEESPDWGVSDPRENSDPFIHITYVYPSKTTHPACIGCQHYHGQRYDDTLLVCGMHPYGWDGENCPDWEGRF</sequence>
<proteinExistence type="predicted"/>
<protein>
    <submittedName>
        <fullName evidence="1">Uncharacterized protein</fullName>
    </submittedName>
</protein>
<organism evidence="1 2">
    <name type="scientific">Phormidium yuhuli AB48</name>
    <dbReference type="NCBI Taxonomy" id="2940671"/>
    <lineage>
        <taxon>Bacteria</taxon>
        <taxon>Bacillati</taxon>
        <taxon>Cyanobacteriota</taxon>
        <taxon>Cyanophyceae</taxon>
        <taxon>Oscillatoriophycideae</taxon>
        <taxon>Oscillatoriales</taxon>
        <taxon>Oscillatoriaceae</taxon>
        <taxon>Phormidium</taxon>
        <taxon>Phormidium yuhuli</taxon>
    </lineage>
</organism>
<evidence type="ECO:0000313" key="2">
    <source>
        <dbReference type="Proteomes" id="UP001056708"/>
    </source>
</evidence>
<accession>A0ABY5ALG5</accession>
<dbReference type="RefSeq" id="WP_252660639.1">
    <property type="nucleotide sequence ID" value="NZ_CP098611.1"/>
</dbReference>
<dbReference type="Proteomes" id="UP001056708">
    <property type="component" value="Chromosome"/>
</dbReference>